<evidence type="ECO:0000256" key="5">
    <source>
        <dbReference type="ARBA" id="ARBA00023139"/>
    </source>
</evidence>
<dbReference type="Gene3D" id="1.25.40.650">
    <property type="match status" value="1"/>
</dbReference>
<keyword evidence="3" id="KW-0573">Peptidoglycan synthesis</keyword>
<keyword evidence="2" id="KW-0133">Cell shape</keyword>
<dbReference type="AlphaFoldDB" id="A0A3M5PM16"/>
<keyword evidence="8" id="KW-0812">Transmembrane</keyword>
<keyword evidence="7 9" id="KW-0449">Lipoprotein</keyword>
<proteinExistence type="predicted"/>
<keyword evidence="1" id="KW-0732">Signal</keyword>
<keyword evidence="4 8" id="KW-0472">Membrane</keyword>
<dbReference type="Proteomes" id="UP000273854">
    <property type="component" value="Unassembled WGS sequence"/>
</dbReference>
<evidence type="ECO:0000256" key="4">
    <source>
        <dbReference type="ARBA" id="ARBA00023136"/>
    </source>
</evidence>
<organism evidence="9 10">
    <name type="scientific">Pseudomonas viridiflava</name>
    <name type="common">Phytomonas viridiflava</name>
    <dbReference type="NCBI Taxonomy" id="33069"/>
    <lineage>
        <taxon>Bacteria</taxon>
        <taxon>Pseudomonadati</taxon>
        <taxon>Pseudomonadota</taxon>
        <taxon>Gammaproteobacteria</taxon>
        <taxon>Pseudomonadales</taxon>
        <taxon>Pseudomonadaceae</taxon>
        <taxon>Pseudomonas</taxon>
    </lineage>
</organism>
<dbReference type="InterPro" id="IPR028082">
    <property type="entry name" value="Peripla_BP_I"/>
</dbReference>
<evidence type="ECO:0000256" key="2">
    <source>
        <dbReference type="ARBA" id="ARBA00022960"/>
    </source>
</evidence>
<dbReference type="EMBL" id="RBTP01000003">
    <property type="protein sequence ID" value="RMT85217.1"/>
    <property type="molecule type" value="Genomic_DNA"/>
</dbReference>
<dbReference type="PANTHER" id="PTHR38038:SF1">
    <property type="entry name" value="PENICILLIN-BINDING PROTEIN ACTIVATOR LPOA"/>
    <property type="match status" value="1"/>
</dbReference>
<evidence type="ECO:0000256" key="6">
    <source>
        <dbReference type="ARBA" id="ARBA00023237"/>
    </source>
</evidence>
<evidence type="ECO:0000313" key="9">
    <source>
        <dbReference type="EMBL" id="RMT85217.1"/>
    </source>
</evidence>
<keyword evidence="5" id="KW-0564">Palmitate</keyword>
<comment type="caution">
    <text evidence="9">The sequence shown here is derived from an EMBL/GenBank/DDBJ whole genome shotgun (WGS) entry which is preliminary data.</text>
</comment>
<dbReference type="PANTHER" id="PTHR38038">
    <property type="entry name" value="PENICILLIN-BINDING PROTEIN ACTIVATOR LPOA"/>
    <property type="match status" value="1"/>
</dbReference>
<evidence type="ECO:0000256" key="3">
    <source>
        <dbReference type="ARBA" id="ARBA00022984"/>
    </source>
</evidence>
<keyword evidence="8" id="KW-1133">Transmembrane helix</keyword>
<dbReference type="GO" id="GO:0008360">
    <property type="term" value="P:regulation of cell shape"/>
    <property type="evidence" value="ECO:0007669"/>
    <property type="project" value="UniProtKB-KW"/>
</dbReference>
<dbReference type="CDD" id="cd06339">
    <property type="entry name" value="PBP1_YraM_LppC_lipoprotein-like"/>
    <property type="match status" value="1"/>
</dbReference>
<dbReference type="SUPFAM" id="SSF53822">
    <property type="entry name" value="Periplasmic binding protein-like I"/>
    <property type="match status" value="1"/>
</dbReference>
<dbReference type="Pfam" id="PF04348">
    <property type="entry name" value="LppC"/>
    <property type="match status" value="1"/>
</dbReference>
<reference evidence="9 10" key="1">
    <citation type="submission" date="2018-08" db="EMBL/GenBank/DDBJ databases">
        <title>Recombination of ecologically and evolutionarily significant loci maintains genetic cohesion in the Pseudomonas syringae species complex.</title>
        <authorList>
            <person name="Dillon M."/>
            <person name="Thakur S."/>
            <person name="Almeida R.N.D."/>
            <person name="Weir B.S."/>
            <person name="Guttman D.S."/>
        </authorList>
    </citation>
    <scope>NUCLEOTIDE SEQUENCE [LARGE SCALE GENOMIC DNA]</scope>
    <source>
        <strain evidence="9 10">ICMP 19473</strain>
    </source>
</reference>
<accession>A0A3M5PM16</accession>
<keyword evidence="6" id="KW-0998">Cell outer membrane</keyword>
<feature type="transmembrane region" description="Helical" evidence="8">
    <location>
        <begin position="40"/>
        <end position="61"/>
    </location>
</feature>
<dbReference type="GO" id="GO:0009252">
    <property type="term" value="P:peptidoglycan biosynthetic process"/>
    <property type="evidence" value="ECO:0007669"/>
    <property type="project" value="UniProtKB-KW"/>
</dbReference>
<evidence type="ECO:0000256" key="1">
    <source>
        <dbReference type="ARBA" id="ARBA00022729"/>
    </source>
</evidence>
<dbReference type="InterPro" id="IPR011990">
    <property type="entry name" value="TPR-like_helical_dom_sf"/>
</dbReference>
<evidence type="ECO:0000256" key="7">
    <source>
        <dbReference type="ARBA" id="ARBA00023288"/>
    </source>
</evidence>
<sequence>MSDRRHYHNQYHTFEVAPRPVLGYNSPLIRLSIRNTSMIACLRLFSALCLAALLAACASSPSSSLGELPRTPDASIEQLLDQASAAKTPEQAATLRLSAADLANRQNDAGRAAQILAQVQMDQLKPGLQVFASTLSAELAMGRNQPKAALTALNHPSMQRLGELSVEQQVRTHMVKARALEADGQILPAANERVFAGPLLKDADAAANNDAIWKLVSSLPAEQLQANASGDMGGWLSLARSVKGAGTLEQQQAAIDTWKAQNPQHPAALQLPTTLAQLRALTSEPLTKIALLLPQDGQLAAVAKALREGFMAAHYQAQQAGQNPPAIQVFDSSRLTSMDEFYRQAQAAGVQLVVGPLEKNLVKQLNSREQLPITTLALNYSDAGNEGPPQLFQFGLAAEDEAREVARRAWADGKRSAVAMVPKGEWGDRVLDAFRKSWQAKGGTLIAAEHVDQPVELAQQVADLFQLRKSEGRAQRLQSTVGTDVSAQPSRRQDIDFMFLAATPQQAQQIKPTMVFQYAGDVPVYATSHLFTNSNDHAQYMDLNGVRFCETPWLLDANDPLRQQVTAQWPQAAGSLGRLYAMGIDAYRLAPRLGQLKTMPDSRIDGLSGSLSMNPGRRVERQLPWAEFVDGKIQRLPDTAP</sequence>
<dbReference type="Gene3D" id="1.25.40.10">
    <property type="entry name" value="Tetratricopeptide repeat domain"/>
    <property type="match status" value="1"/>
</dbReference>
<gene>
    <name evidence="9" type="ORF">ALP40_100003</name>
</gene>
<dbReference type="Gene3D" id="3.40.50.2300">
    <property type="match status" value="2"/>
</dbReference>
<protein>
    <submittedName>
        <fullName evidence="9">LppC family lipoprotein</fullName>
    </submittedName>
</protein>
<evidence type="ECO:0000256" key="8">
    <source>
        <dbReference type="SAM" id="Phobius"/>
    </source>
</evidence>
<evidence type="ECO:0000313" key="10">
    <source>
        <dbReference type="Proteomes" id="UP000273854"/>
    </source>
</evidence>
<name>A0A3M5PM16_PSEVI</name>
<dbReference type="InterPro" id="IPR007443">
    <property type="entry name" value="LpoA"/>
</dbReference>
<dbReference type="GO" id="GO:0030234">
    <property type="term" value="F:enzyme regulator activity"/>
    <property type="evidence" value="ECO:0007669"/>
    <property type="project" value="TreeGrafter"/>
</dbReference>
<dbReference type="GO" id="GO:0031241">
    <property type="term" value="C:periplasmic side of cell outer membrane"/>
    <property type="evidence" value="ECO:0007669"/>
    <property type="project" value="TreeGrafter"/>
</dbReference>